<evidence type="ECO:0008006" key="9">
    <source>
        <dbReference type="Google" id="ProtNLM"/>
    </source>
</evidence>
<dbReference type="EMBL" id="JABSTV010001245">
    <property type="protein sequence ID" value="KAH7984245.1"/>
    <property type="molecule type" value="Genomic_DNA"/>
</dbReference>
<dbReference type="Pfam" id="PF00017">
    <property type="entry name" value="SH2"/>
    <property type="match status" value="1"/>
</dbReference>
<dbReference type="AlphaFoldDB" id="A0A9D4TB57"/>
<sequence length="854" mass="94023">MTGSLRRAEILWMSERDVKDLGVKNGAHRAILVSSLIVLKRKYDKANSHRNSGAQVVRRSEGPSSLTHPRNHASLTRKGTLLHGGRTAPVAAAAFVDRPDLRARSPSSRPTQAVYALLRNSGLGRAEPSRVVAETCCGVSDPRDGRSDLRLNRLDVPKSSSETPVTTETPSEDLKKALEWELGLDSRDLRSHAWYHGTIPRQRAEELMTVDGGFLVRDCVSRPGDYVLTCCWKGAPLHFVINKVVLQPFTVYERVQYQFEDDCFDTVPDLVTFYVGNKRPISAASGAVVSRPVNRSMPLSYYAQRYGIEGSKAVEPPQHRALDSSTMVPAPSNGLSTEPHLPQKLHSSGHPGQIPSCATLPCRDNSGSHRRGFIRVGSDPLLSPTLERRTLEHRPLSGTVSSEASQRQVLVNAYVQRSSEDQPPPKPSRVPSKRLQQKPAVAKRDPVPVTQYVNNCEGVYSELADNGSSCHIAEAGDPATRPSDIKRHGLPALPHRTHIRTGTAGTTQVPAGQSSEVVACNRVVTVPEIDPPSTFDLVTFATTLLPSDNKPLDKSIMARVRSILLESGPRALANHLTRLDLDMLGLKGERDLGLGVTVGLELLALPQGSRFRKDLLERTECLKLFVASTLLMCADDVERVELLNKWIQVAGDTKTALGNLYGFTGIMQGLAMSQISRLKTTWLALRQRHTDTALAYETKLRPALKNMQECSNPQAPNTCLPYLLSILLILEHSFEGLLVNPSAASSQRKDTSSELLLLPWENSTADYGLQLLLSHLEQQRLVTQQLPTYRRNGEIVFENVKLDDIMLDLFRTEFHLLFLWGARGASVASCERHAKLTQVLAAMSVRSEPIGTPV</sequence>
<dbReference type="FunFam" id="3.30.505.10:FF:000013">
    <property type="entry name" value="SH2 domain-containing protein 3C isoform X1"/>
    <property type="match status" value="1"/>
</dbReference>
<dbReference type="SMART" id="SM00147">
    <property type="entry name" value="RasGEF"/>
    <property type="match status" value="1"/>
</dbReference>
<evidence type="ECO:0000313" key="7">
    <source>
        <dbReference type="EMBL" id="KAH7984245.1"/>
    </source>
</evidence>
<dbReference type="Gene3D" id="1.10.840.10">
    <property type="entry name" value="Ras guanine-nucleotide exchange factors catalytic domain"/>
    <property type="match status" value="1"/>
</dbReference>
<evidence type="ECO:0000259" key="5">
    <source>
        <dbReference type="PROSITE" id="PS50001"/>
    </source>
</evidence>
<dbReference type="CDD" id="cd10337">
    <property type="entry name" value="SH2_BCAR3"/>
    <property type="match status" value="1"/>
</dbReference>
<feature type="domain" description="SH2" evidence="5">
    <location>
        <begin position="194"/>
        <end position="293"/>
    </location>
</feature>
<dbReference type="PANTHER" id="PTHR14247">
    <property type="entry name" value="BREAST CANCER ANTI-ESTROGEN RESISTANCE PROTEIN 3 HOMOLOG-LIKE PROTEIN"/>
    <property type="match status" value="1"/>
</dbReference>
<dbReference type="InterPro" id="IPR023578">
    <property type="entry name" value="Ras_GEF_dom_sf"/>
</dbReference>
<dbReference type="PANTHER" id="PTHR14247:SF8">
    <property type="entry name" value="RAS-GEF DOMAIN-CONTAINING PROTEIN"/>
    <property type="match status" value="1"/>
</dbReference>
<reference evidence="7" key="2">
    <citation type="submission" date="2021-09" db="EMBL/GenBank/DDBJ databases">
        <authorList>
            <person name="Jia N."/>
            <person name="Wang J."/>
            <person name="Shi W."/>
            <person name="Du L."/>
            <person name="Sun Y."/>
            <person name="Zhan W."/>
            <person name="Jiang J."/>
            <person name="Wang Q."/>
            <person name="Zhang B."/>
            <person name="Ji P."/>
            <person name="Sakyi L.B."/>
            <person name="Cui X."/>
            <person name="Yuan T."/>
            <person name="Jiang B."/>
            <person name="Yang W."/>
            <person name="Lam T.T.-Y."/>
            <person name="Chang Q."/>
            <person name="Ding S."/>
            <person name="Wang X."/>
            <person name="Zhu J."/>
            <person name="Ruan X."/>
            <person name="Zhao L."/>
            <person name="Wei J."/>
            <person name="Que T."/>
            <person name="Du C."/>
            <person name="Cheng J."/>
            <person name="Dai P."/>
            <person name="Han X."/>
            <person name="Huang E."/>
            <person name="Gao Y."/>
            <person name="Liu J."/>
            <person name="Shao H."/>
            <person name="Ye R."/>
            <person name="Li L."/>
            <person name="Wei W."/>
            <person name="Wang X."/>
            <person name="Wang C."/>
            <person name="Huo Q."/>
            <person name="Li W."/>
            <person name="Guo W."/>
            <person name="Chen H."/>
            <person name="Chen S."/>
            <person name="Zhou L."/>
            <person name="Zhou L."/>
            <person name="Ni X."/>
            <person name="Tian J."/>
            <person name="Zhou Y."/>
            <person name="Sheng Y."/>
            <person name="Liu T."/>
            <person name="Pan Y."/>
            <person name="Xia L."/>
            <person name="Li J."/>
            <person name="Zhao F."/>
            <person name="Cao W."/>
        </authorList>
    </citation>
    <scope>NUCLEOTIDE SEQUENCE</scope>
    <source>
        <strain evidence="7">Rsan-2018</strain>
        <tissue evidence="7">Larvae</tissue>
    </source>
</reference>
<proteinExistence type="predicted"/>
<keyword evidence="1 3" id="KW-0727">SH2 domain</keyword>
<dbReference type="PRINTS" id="PR00401">
    <property type="entry name" value="SH2DOMAIN"/>
</dbReference>
<dbReference type="InterPro" id="IPR036860">
    <property type="entry name" value="SH2_dom_sf"/>
</dbReference>
<accession>A0A9D4TB57</accession>
<comment type="caution">
    <text evidence="7">The sequence shown here is derived from an EMBL/GenBank/DDBJ whole genome shotgun (WGS) entry which is preliminary data.</text>
</comment>
<dbReference type="Proteomes" id="UP000821837">
    <property type="component" value="Chromosome 1"/>
</dbReference>
<feature type="region of interest" description="Disordered" evidence="4">
    <location>
        <begin position="415"/>
        <end position="445"/>
    </location>
</feature>
<keyword evidence="8" id="KW-1185">Reference proteome</keyword>
<dbReference type="Pfam" id="PF00617">
    <property type="entry name" value="RasGEF"/>
    <property type="match status" value="1"/>
</dbReference>
<dbReference type="SUPFAM" id="SSF55550">
    <property type="entry name" value="SH2 domain"/>
    <property type="match status" value="1"/>
</dbReference>
<dbReference type="InterPro" id="IPR001895">
    <property type="entry name" value="RASGEF_cat_dom"/>
</dbReference>
<dbReference type="Gene3D" id="3.30.505.10">
    <property type="entry name" value="SH2 domain"/>
    <property type="match status" value="1"/>
</dbReference>
<dbReference type="InterPro" id="IPR051853">
    <property type="entry name" value="SH2-Ras-GEF_adapter"/>
</dbReference>
<organism evidence="7 8">
    <name type="scientific">Rhipicephalus sanguineus</name>
    <name type="common">Brown dog tick</name>
    <name type="synonym">Ixodes sanguineus</name>
    <dbReference type="NCBI Taxonomy" id="34632"/>
    <lineage>
        <taxon>Eukaryota</taxon>
        <taxon>Metazoa</taxon>
        <taxon>Ecdysozoa</taxon>
        <taxon>Arthropoda</taxon>
        <taxon>Chelicerata</taxon>
        <taxon>Arachnida</taxon>
        <taxon>Acari</taxon>
        <taxon>Parasitiformes</taxon>
        <taxon>Ixodida</taxon>
        <taxon>Ixodoidea</taxon>
        <taxon>Ixodidae</taxon>
        <taxon>Rhipicephalinae</taxon>
        <taxon>Rhipicephalus</taxon>
        <taxon>Rhipicephalus</taxon>
    </lineage>
</organism>
<dbReference type="GO" id="GO:0007264">
    <property type="term" value="P:small GTPase-mediated signal transduction"/>
    <property type="evidence" value="ECO:0007669"/>
    <property type="project" value="InterPro"/>
</dbReference>
<evidence type="ECO:0000256" key="1">
    <source>
        <dbReference type="ARBA" id="ARBA00022999"/>
    </source>
</evidence>
<evidence type="ECO:0000256" key="4">
    <source>
        <dbReference type="SAM" id="MobiDB-lite"/>
    </source>
</evidence>
<dbReference type="GO" id="GO:0001784">
    <property type="term" value="F:phosphotyrosine residue binding"/>
    <property type="evidence" value="ECO:0007669"/>
    <property type="project" value="InterPro"/>
</dbReference>
<dbReference type="InterPro" id="IPR036964">
    <property type="entry name" value="RASGEF_cat_dom_sf"/>
</dbReference>
<evidence type="ECO:0000256" key="3">
    <source>
        <dbReference type="PROSITE-ProRule" id="PRU00191"/>
    </source>
</evidence>
<name>A0A9D4TB57_RHISA</name>
<dbReference type="VEuPathDB" id="VectorBase:RSAN_026809"/>
<evidence type="ECO:0000256" key="2">
    <source>
        <dbReference type="PROSITE-ProRule" id="PRU00168"/>
    </source>
</evidence>
<dbReference type="InterPro" id="IPR044102">
    <property type="entry name" value="SH2_SHEP1/BCAR3/NSP1"/>
</dbReference>
<feature type="region of interest" description="Disordered" evidence="4">
    <location>
        <begin position="48"/>
        <end position="72"/>
    </location>
</feature>
<reference evidence="7" key="1">
    <citation type="journal article" date="2020" name="Cell">
        <title>Large-Scale Comparative Analyses of Tick Genomes Elucidate Their Genetic Diversity and Vector Capacities.</title>
        <authorList>
            <consortium name="Tick Genome and Microbiome Consortium (TIGMIC)"/>
            <person name="Jia N."/>
            <person name="Wang J."/>
            <person name="Shi W."/>
            <person name="Du L."/>
            <person name="Sun Y."/>
            <person name="Zhan W."/>
            <person name="Jiang J.F."/>
            <person name="Wang Q."/>
            <person name="Zhang B."/>
            <person name="Ji P."/>
            <person name="Bell-Sakyi L."/>
            <person name="Cui X.M."/>
            <person name="Yuan T.T."/>
            <person name="Jiang B.G."/>
            <person name="Yang W.F."/>
            <person name="Lam T.T."/>
            <person name="Chang Q.C."/>
            <person name="Ding S.J."/>
            <person name="Wang X.J."/>
            <person name="Zhu J.G."/>
            <person name="Ruan X.D."/>
            <person name="Zhao L."/>
            <person name="Wei J.T."/>
            <person name="Ye R.Z."/>
            <person name="Que T.C."/>
            <person name="Du C.H."/>
            <person name="Zhou Y.H."/>
            <person name="Cheng J.X."/>
            <person name="Dai P.F."/>
            <person name="Guo W.B."/>
            <person name="Han X.H."/>
            <person name="Huang E.J."/>
            <person name="Li L.F."/>
            <person name="Wei W."/>
            <person name="Gao Y.C."/>
            <person name="Liu J.Z."/>
            <person name="Shao H.Z."/>
            <person name="Wang X."/>
            <person name="Wang C.C."/>
            <person name="Yang T.C."/>
            <person name="Huo Q.B."/>
            <person name="Li W."/>
            <person name="Chen H.Y."/>
            <person name="Chen S.E."/>
            <person name="Zhou L.G."/>
            <person name="Ni X.B."/>
            <person name="Tian J.H."/>
            <person name="Sheng Y."/>
            <person name="Liu T."/>
            <person name="Pan Y.S."/>
            <person name="Xia L.Y."/>
            <person name="Li J."/>
            <person name="Zhao F."/>
            <person name="Cao W.C."/>
        </authorList>
    </citation>
    <scope>NUCLEOTIDE SEQUENCE</scope>
    <source>
        <strain evidence="7">Rsan-2018</strain>
    </source>
</reference>
<dbReference type="SUPFAM" id="SSF48366">
    <property type="entry name" value="Ras GEF"/>
    <property type="match status" value="1"/>
</dbReference>
<dbReference type="PROSITE" id="PS50009">
    <property type="entry name" value="RASGEF_CAT"/>
    <property type="match status" value="1"/>
</dbReference>
<dbReference type="SMART" id="SM00252">
    <property type="entry name" value="SH2"/>
    <property type="match status" value="1"/>
</dbReference>
<dbReference type="InterPro" id="IPR000980">
    <property type="entry name" value="SH2"/>
</dbReference>
<dbReference type="GO" id="GO:0005085">
    <property type="term" value="F:guanyl-nucleotide exchange factor activity"/>
    <property type="evidence" value="ECO:0007669"/>
    <property type="project" value="UniProtKB-KW"/>
</dbReference>
<feature type="domain" description="Ras-GEF" evidence="6">
    <location>
        <begin position="568"/>
        <end position="850"/>
    </location>
</feature>
<dbReference type="PROSITE" id="PS50001">
    <property type="entry name" value="SH2"/>
    <property type="match status" value="1"/>
</dbReference>
<gene>
    <name evidence="7" type="ORF">HPB52_018495</name>
</gene>
<dbReference type="FunFam" id="1.10.840.10:FF:000015">
    <property type="entry name" value="Uncharacterized protein, isoform A"/>
    <property type="match status" value="1"/>
</dbReference>
<feature type="region of interest" description="Disordered" evidence="4">
    <location>
        <begin position="313"/>
        <end position="362"/>
    </location>
</feature>
<keyword evidence="2" id="KW-0344">Guanine-nucleotide releasing factor</keyword>
<evidence type="ECO:0000259" key="6">
    <source>
        <dbReference type="PROSITE" id="PS50009"/>
    </source>
</evidence>
<protein>
    <recommendedName>
        <fullName evidence="9">Breast cancer anti-estrogen resistance protein 3</fullName>
    </recommendedName>
</protein>
<evidence type="ECO:0000313" key="8">
    <source>
        <dbReference type="Proteomes" id="UP000821837"/>
    </source>
</evidence>